<dbReference type="OMA" id="VISTPEH"/>
<dbReference type="Gene3D" id="1.10.506.10">
    <property type="entry name" value="GTPase Activation - p120gap, domain 1"/>
    <property type="match status" value="2"/>
</dbReference>
<dbReference type="SUPFAM" id="SSF52087">
    <property type="entry name" value="CRAL/TRIO domain"/>
    <property type="match status" value="1"/>
</dbReference>
<dbReference type="PROSITE" id="PS00509">
    <property type="entry name" value="RAS_GTPASE_ACTIV_1"/>
    <property type="match status" value="1"/>
</dbReference>
<dbReference type="VEuPathDB" id="FungiDB:HMPREF1544_03859"/>
<dbReference type="Pfam" id="PF00616">
    <property type="entry name" value="RasGAP"/>
    <property type="match status" value="1"/>
</dbReference>
<dbReference type="Pfam" id="PF13716">
    <property type="entry name" value="CRAL_TRIO_2"/>
    <property type="match status" value="1"/>
</dbReference>
<dbReference type="SUPFAM" id="SSF48350">
    <property type="entry name" value="GTPase activation domain, GAP"/>
    <property type="match status" value="1"/>
</dbReference>
<keyword evidence="3" id="KW-1133">Transmembrane helix</keyword>
<feature type="transmembrane region" description="Helical" evidence="3">
    <location>
        <begin position="35"/>
        <end position="57"/>
    </location>
</feature>
<keyword evidence="6" id="KW-1185">Reference proteome</keyword>
<keyword evidence="3" id="KW-0812">Transmembrane</keyword>
<evidence type="ECO:0000256" key="1">
    <source>
        <dbReference type="ARBA" id="ARBA00022468"/>
    </source>
</evidence>
<dbReference type="PANTHER" id="PTHR10194:SF142">
    <property type="entry name" value="NEUROFIBROMIN"/>
    <property type="match status" value="1"/>
</dbReference>
<keyword evidence="2" id="KW-0597">Phosphoprotein</keyword>
<evidence type="ECO:0000256" key="2">
    <source>
        <dbReference type="ARBA" id="ARBA00022553"/>
    </source>
</evidence>
<dbReference type="InterPro" id="IPR023152">
    <property type="entry name" value="RasGAP_CS"/>
</dbReference>
<dbReference type="SUPFAM" id="SSF48371">
    <property type="entry name" value="ARM repeat"/>
    <property type="match status" value="2"/>
</dbReference>
<dbReference type="InterPro" id="IPR011993">
    <property type="entry name" value="PH-like_dom_sf"/>
</dbReference>
<dbReference type="GO" id="GO:0005096">
    <property type="term" value="F:GTPase activator activity"/>
    <property type="evidence" value="ECO:0007669"/>
    <property type="project" value="UniProtKB-KW"/>
</dbReference>
<gene>
    <name evidence="5" type="ORF">HMPREF1544_03859</name>
</gene>
<evidence type="ECO:0000313" key="5">
    <source>
        <dbReference type="EMBL" id="EPB89350.1"/>
    </source>
</evidence>
<dbReference type="PANTHER" id="PTHR10194">
    <property type="entry name" value="RAS GTPASE-ACTIVATING PROTEINS"/>
    <property type="match status" value="1"/>
</dbReference>
<dbReference type="InterPro" id="IPR039360">
    <property type="entry name" value="Ras_GTPase"/>
</dbReference>
<evidence type="ECO:0000259" key="4">
    <source>
        <dbReference type="PROSITE" id="PS50018"/>
    </source>
</evidence>
<dbReference type="InterPro" id="IPR001251">
    <property type="entry name" value="CRAL-TRIO_dom"/>
</dbReference>
<dbReference type="Gene3D" id="2.30.29.30">
    <property type="entry name" value="Pleckstrin-homology domain (PH domain)/Phosphotyrosine-binding domain (PTB)"/>
    <property type="match status" value="1"/>
</dbReference>
<dbReference type="InParanoid" id="S2KAL4"/>
<dbReference type="SMART" id="SM00323">
    <property type="entry name" value="RasGAP"/>
    <property type="match status" value="1"/>
</dbReference>
<feature type="domain" description="Ras-GAP" evidence="4">
    <location>
        <begin position="1328"/>
        <end position="1524"/>
    </location>
</feature>
<reference evidence="6" key="1">
    <citation type="submission" date="2013-05" db="EMBL/GenBank/DDBJ databases">
        <title>The Genome sequence of Mucor circinelloides f. circinelloides 1006PhL.</title>
        <authorList>
            <consortium name="The Broad Institute Genomics Platform"/>
            <person name="Cuomo C."/>
            <person name="Earl A."/>
            <person name="Findley K."/>
            <person name="Lee S.C."/>
            <person name="Walker B."/>
            <person name="Young S."/>
            <person name="Zeng Q."/>
            <person name="Gargeya S."/>
            <person name="Fitzgerald M."/>
            <person name="Haas B."/>
            <person name="Abouelleil A."/>
            <person name="Allen A.W."/>
            <person name="Alvarado L."/>
            <person name="Arachchi H.M."/>
            <person name="Berlin A.M."/>
            <person name="Chapman S.B."/>
            <person name="Gainer-Dewar J."/>
            <person name="Goldberg J."/>
            <person name="Griggs A."/>
            <person name="Gujja S."/>
            <person name="Hansen M."/>
            <person name="Howarth C."/>
            <person name="Imamovic A."/>
            <person name="Ireland A."/>
            <person name="Larimer J."/>
            <person name="McCowan C."/>
            <person name="Murphy C."/>
            <person name="Pearson M."/>
            <person name="Poon T.W."/>
            <person name="Priest M."/>
            <person name="Roberts A."/>
            <person name="Saif S."/>
            <person name="Shea T."/>
            <person name="Sisk P."/>
            <person name="Sykes S."/>
            <person name="Wortman J."/>
            <person name="Nusbaum C."/>
            <person name="Birren B."/>
        </authorList>
    </citation>
    <scope>NUCLEOTIDE SEQUENCE [LARGE SCALE GENOMIC DNA]</scope>
    <source>
        <strain evidence="6">1006PhL</strain>
    </source>
</reference>
<dbReference type="InterPro" id="IPR001936">
    <property type="entry name" value="RasGAP_dom"/>
</dbReference>
<dbReference type="Proteomes" id="UP000014254">
    <property type="component" value="Unassembled WGS sequence"/>
</dbReference>
<dbReference type="CDD" id="cd00170">
    <property type="entry name" value="SEC14"/>
    <property type="match status" value="1"/>
</dbReference>
<sequence>MRTNAKLIVSLIKRVEVRVCKPFFKRFVAWEDIDFLIYCSIIAAIIELSIHTLPIIVNQLGLVLESISKVRPALEWLDLVTNVKQNTQPSPEDANIPIDVLQSQLFVIRLLSACLQHHWSWYKKQSIQISRETNITEEAKAAAAATGTYNESTIATTSSSTSTLSAKSSFAQLKPDVFIDPPPLDESLVTFLLSLMSRFLGQMHVIEERNDQLSLLSSEHANEALATASKVDSQSMEYIREVYTTSGKVLYYISASNWNSYYAKIKNAVNILGAVSESSDLNPPEVRILAFTCLNIPKLHMILSDLSPYFLNMKIQGKLLFAKMMRMAIWKWMEMKPYQFAEICASSTSRPLAGSEILFDMCNVAADSSRKKSVLWPLQTILLALSPDLLVQAFLDDRGLQNRRTAFPRQLKKALHSTRTQEIAAICYVDLCKAATFIAPEEDSILRHIAADVEDVLKEKVWDFSRSSAVDTLSSSLGYTISHQALVTDYFLASLRLDPKKTLSSLVPTLLEEDVPIVFKQAFINACLSVTLEEKTLPWNPTINSMYDSICTPLRRIFIQTVKAELSSSISLVPKKVNGVISNAEKKLNQQQVATLLQSMLKLFRLDPLSALLGDDEDQGRVDGNAAIMTSMISLLRHMDRRVRRCAIDCLTQLHSPSIIKHWGSSSTVMSNFWKISSQTVLSIARQILDNRTNEDYLKSLLDILSKILISRNTFLSSVMDTSFENTEANERLQAGVTLEIALLVSLCSPIPDICSMAVKCLGYMCTEAKLLEEDVLVDTASRSSQSMIGFSHNIEIYEDLSYEEPVAQGRKQPFVGRKAQQKRVRKYLRMMTAPTTGVVTAWEEVWKRWKILTQVVSRFGMDSLRDLNDVANMTLSSTSGVKKIGGLVRHDKLRSSSVRTAPVPVGRIETDDEKQTEWQNYTGFLAALGGSRLAADMIDDDYDDKRSKNSNDRIASPSRSTIMIEKFIMDMIDLLTSENVVVREGAKDTLGGDLSSSLYAILFRHLEMTMANCFTSTGEVVCDNANTLFVEQTVLVLKMILDRLTDPNDCLLSTDFSTLILQLANYINRLPHENYTTMRIMIMMCHLTEVLMLKKEQVIIRDDVRVRNKLLEIIVEWTSDFTLRVMNRPTTMSMNSQNREVQHDLDQVCLKAIVALLHKLPLQTTDQARDADRTMNKNRLFQKYFTFFTQLLDRCHRYEAEANTVVRPGSNILVKTHRDLHNLSIKPSDSYQYWGPLKESAVNAVSNLLSANVDAGLKSTLAMGYHEDARTRTAFMQVLSNILNQGAQFDTLAENIIADRYEKLVEIIVGSDIDVALALCDVCPSSEATGVAEVLLSCFESRSKVLVLLKAVIDREVSSTEQEATLFRGTNMATRILSIFARETCVDYIRLTLQPAMELINALPEESLTWEMDPQKLNPNESVLVNKQNVCRATEIFLEAICNSTSSAPRLFRQELALIVQAVNKRFPDASKTAVGGFVFLRLFNPAILTPENSGFSKAALPKSKAVRRLLLQATRMMQNLANNMMFGAKETHLISLNDFITGNLYRVASFLREISVVPDNDKESKVESRGVRMDNISFMRLHRYMSDNLDKISRDLSVRRARSSTDNQKLLEWKRTMDKLSNLLAQLGPPSELANSELNTTRNYALVNGNNFYSEFMRRNKHRDLSYISSLNAFYQGGVSKGGRPVFYMIARNVVGENFDYELLIYYMLRVMEPYLNHPFELLFDLSRFTEDIEVPIHWLNQFFQLVFSEMNDYLVMLHLFNPNFHMQRYIRKLPRVLTNKLVKRTRFATTINELSNFIALSEIRLPKETYEIEKESGMSITNAFLVTNFKAMIPIKIKIGPEYMIVTTLREQEIFWSLNAILNNVFGMTDITDVFLPAIPPTKKVSTEGEIHIIHDAGKSTMVLVVPNREEVYKYLVDRKKNFESNLTEVHHGIRPTDVPGRILNMALLNIGSEDPSLRSAAYSLLCSLCISFRFGIDHKLMNARDLCIPANSVDFIVSMSENLANTEAHLTLEFLNECILGFNRSSTEPSRQLITLDYMVPWLKNLVLFTLVPHGKEPSKVKDVIRSLIMITADKSEVYQHIQKKIWQTIKGIEELHTIVIDSMVQYSVENGIGSFQAEAMADTLVTMNCNAIRGKLIHRMRRVLSSTSQNCRHSLVKHQAWHEIGCLVRFMLMLSFYSDSVQKPYVAEVFHIIALVVSTGPTFIRSSVHELVVNVIHSLVTNKNISTGNRKKLKYVLDDVCDGKYRVHFGLSKSYANAFTITEDTMTDHVEHMNLASLEVIVRLMLDATNYAAPNIDTANTWHARWMSLVTSMTFQFNPALQPRSFVILGCLAQEEIDDDLLFQILIVLRNELGRFDENNPYLVISILMCLTNIIDNLSANSRYLKSLFWLAIAMIQMNHNSIFSYAVKLLHGVLRTLDSHKYFDTRSVEDTLMEARAPFSEISQEIDSAAGLSFTTQFSFAIAGVLLKGFSHSDARDTVFTCLTTFLEIETKSSLKPNMIDANCLGYLCGLLPFAAKNDALKELLRLAGVNDIDVDEMNVSSPTCSATIYSIIWRAIDIPNNTTGILLVSFLVGMLSLAENEAERLFLYGFLSRAAISTPEVFALVYDSLIPKMNAIVVSSDNATLIDAVKDILITACSEPAFSTTDRKSHQHMLLERIGFSALGEVNFGSMNTSTAVSAKLTSELLRMICE</sequence>
<dbReference type="eggNOG" id="KOG1826">
    <property type="taxonomic scope" value="Eukaryota"/>
</dbReference>
<dbReference type="InterPro" id="IPR008936">
    <property type="entry name" value="Rho_GTPase_activation_prot"/>
</dbReference>
<keyword evidence="1" id="KW-0343">GTPase activation</keyword>
<proteinExistence type="predicted"/>
<dbReference type="OrthoDB" id="28245at2759"/>
<accession>S2KAL4</accession>
<dbReference type="Gene3D" id="3.40.525.10">
    <property type="entry name" value="CRAL-TRIO lipid binding domain"/>
    <property type="match status" value="1"/>
</dbReference>
<dbReference type="InterPro" id="IPR016024">
    <property type="entry name" value="ARM-type_fold"/>
</dbReference>
<name>S2KAL4_MUCC1</name>
<protein>
    <recommendedName>
        <fullName evidence="4">Ras-GAP domain-containing protein</fullName>
    </recommendedName>
</protein>
<organism evidence="5 6">
    <name type="scientific">Mucor circinelloides f. circinelloides (strain 1006PhL)</name>
    <name type="common">Mucormycosis agent</name>
    <name type="synonym">Calyptromyces circinelloides</name>
    <dbReference type="NCBI Taxonomy" id="1220926"/>
    <lineage>
        <taxon>Eukaryota</taxon>
        <taxon>Fungi</taxon>
        <taxon>Fungi incertae sedis</taxon>
        <taxon>Mucoromycota</taxon>
        <taxon>Mucoromycotina</taxon>
        <taxon>Mucoromycetes</taxon>
        <taxon>Mucorales</taxon>
        <taxon>Mucorineae</taxon>
        <taxon>Mucoraceae</taxon>
        <taxon>Mucor</taxon>
    </lineage>
</organism>
<evidence type="ECO:0000256" key="3">
    <source>
        <dbReference type="SAM" id="Phobius"/>
    </source>
</evidence>
<evidence type="ECO:0000313" key="6">
    <source>
        <dbReference type="Proteomes" id="UP000014254"/>
    </source>
</evidence>
<dbReference type="InterPro" id="IPR036865">
    <property type="entry name" value="CRAL-TRIO_dom_sf"/>
</dbReference>
<keyword evidence="3" id="KW-0472">Membrane</keyword>
<dbReference type="STRING" id="1220926.S2KAL4"/>
<dbReference type="PROSITE" id="PS50018">
    <property type="entry name" value="RAS_GTPASE_ACTIV_2"/>
    <property type="match status" value="1"/>
</dbReference>
<dbReference type="EMBL" id="KE123936">
    <property type="protein sequence ID" value="EPB89350.1"/>
    <property type="molecule type" value="Genomic_DNA"/>
</dbReference>